<evidence type="ECO:0000313" key="3">
    <source>
        <dbReference type="Proteomes" id="UP000694260"/>
    </source>
</evidence>
<feature type="region of interest" description="Disordered" evidence="1">
    <location>
        <begin position="79"/>
        <end position="135"/>
    </location>
</feature>
<proteinExistence type="predicted"/>
<feature type="region of interest" description="Disordered" evidence="1">
    <location>
        <begin position="35"/>
        <end position="65"/>
    </location>
</feature>
<dbReference type="EMBL" id="MW965453">
    <property type="protein sequence ID" value="QVE65525.1"/>
    <property type="molecule type" value="Genomic_DNA"/>
</dbReference>
<sequence length="135" mass="13508">MSKVVKNVVRVAGKLFGADPEGQANAIRDAANAQAEATRQAAEKTAAAQREAAAQQAEQVRQQQAAAAAARAAAVNQATVSNQQAAAAADQQVAAGPTTPDVQLGGMTNASDPRRKYQGGQSSIGATAGGAGIRI</sequence>
<reference evidence="2" key="1">
    <citation type="submission" date="2021-04" db="EMBL/GenBank/DDBJ databases">
        <title>Genomic characterization of the novel lytic bacteriophage vB_RsoP_BMB50 infecting Ralstonia solanacearum.</title>
        <authorList>
            <person name="Wang K."/>
            <person name="Liu Q."/>
            <person name="Dong Z."/>
            <person name="Sun M."/>
            <person name="Peng D."/>
        </authorList>
    </citation>
    <scope>NUCLEOTIDE SEQUENCE</scope>
</reference>
<keyword evidence="3" id="KW-1185">Reference proteome</keyword>
<accession>A0A8E5KHL6</accession>
<dbReference type="Proteomes" id="UP000694260">
    <property type="component" value="Segment"/>
</dbReference>
<name>A0A8E5KHL6_9CAUD</name>
<organism evidence="2 3">
    <name type="scientific">Ralstonia phage vB_RsoP_BMB50</name>
    <dbReference type="NCBI Taxonomy" id="2834269"/>
    <lineage>
        <taxon>Viruses</taxon>
        <taxon>Duplodnaviria</taxon>
        <taxon>Heunggongvirae</taxon>
        <taxon>Uroviricota</taxon>
        <taxon>Caudoviricetes</taxon>
        <taxon>Autographivirales</taxon>
        <taxon>Autonotataviridae</taxon>
        <taxon>Okabevirinae</taxon>
        <taxon>Hongshanvirus</taxon>
        <taxon>Hongshanvirus BMB50</taxon>
    </lineage>
</organism>
<feature type="compositionally biased region" description="Low complexity" evidence="1">
    <location>
        <begin position="79"/>
        <end position="95"/>
    </location>
</feature>
<evidence type="ECO:0000256" key="1">
    <source>
        <dbReference type="SAM" id="MobiDB-lite"/>
    </source>
</evidence>
<protein>
    <submittedName>
        <fullName evidence="2">Uncharacterized protein</fullName>
    </submittedName>
</protein>
<evidence type="ECO:0000313" key="2">
    <source>
        <dbReference type="EMBL" id="QVE65525.1"/>
    </source>
</evidence>